<dbReference type="Proteomes" id="UP000012174">
    <property type="component" value="Unassembled WGS sequence"/>
</dbReference>
<dbReference type="KEGG" id="ela:UCREL1_4481"/>
<accession>M7SPY8</accession>
<feature type="region of interest" description="Disordered" evidence="2">
    <location>
        <begin position="80"/>
        <end position="107"/>
    </location>
</feature>
<dbReference type="InterPro" id="IPR013087">
    <property type="entry name" value="Znf_C2H2_type"/>
</dbReference>
<evidence type="ECO:0000313" key="4">
    <source>
        <dbReference type="EMBL" id="EMR68514.1"/>
    </source>
</evidence>
<dbReference type="HOGENOM" id="CLU_650577_0_0_1"/>
<reference evidence="5" key="1">
    <citation type="journal article" date="2013" name="Genome Announc.">
        <title>Draft genome sequence of the grapevine dieback fungus Eutypa lata UCR-EL1.</title>
        <authorList>
            <person name="Blanco-Ulate B."/>
            <person name="Rolshausen P.E."/>
            <person name="Cantu D."/>
        </authorList>
    </citation>
    <scope>NUCLEOTIDE SEQUENCE [LARGE SCALE GENOMIC DNA]</scope>
    <source>
        <strain evidence="5">UCR-EL1</strain>
    </source>
</reference>
<evidence type="ECO:0000256" key="1">
    <source>
        <dbReference type="PROSITE-ProRule" id="PRU00042"/>
    </source>
</evidence>
<feature type="region of interest" description="Disordered" evidence="2">
    <location>
        <begin position="261"/>
        <end position="292"/>
    </location>
</feature>
<proteinExistence type="predicted"/>
<evidence type="ECO:0000256" key="2">
    <source>
        <dbReference type="SAM" id="MobiDB-lite"/>
    </source>
</evidence>
<keyword evidence="1" id="KW-0479">Metal-binding</keyword>
<gene>
    <name evidence="4" type="ORF">UCREL1_4481</name>
</gene>
<dbReference type="EMBL" id="KB706231">
    <property type="protein sequence ID" value="EMR68514.1"/>
    <property type="molecule type" value="Genomic_DNA"/>
</dbReference>
<feature type="compositionally biased region" description="Basic residues" evidence="2">
    <location>
        <begin position="272"/>
        <end position="285"/>
    </location>
</feature>
<dbReference type="STRING" id="1287681.M7SPY8"/>
<keyword evidence="5" id="KW-1185">Reference proteome</keyword>
<keyword evidence="1" id="KW-0862">Zinc</keyword>
<dbReference type="OrthoDB" id="6365676at2759"/>
<evidence type="ECO:0000313" key="5">
    <source>
        <dbReference type="Proteomes" id="UP000012174"/>
    </source>
</evidence>
<dbReference type="AlphaFoldDB" id="M7SPY8"/>
<dbReference type="PROSITE" id="PS00028">
    <property type="entry name" value="ZINC_FINGER_C2H2_1"/>
    <property type="match status" value="1"/>
</dbReference>
<protein>
    <recommendedName>
        <fullName evidence="3">C2H2-type domain-containing protein</fullName>
    </recommendedName>
</protein>
<sequence length="422" mass="46638">MMDCPMDHQISPGPREQQHQQQAHYYQGATNLTTGQAFPPLLPQMEGPSYDIINPALFKDWDAHHLRQFIDMLEGVAHQKSSSKGHAGSLGESEKAGKYPATHHHQSADDVTMAEYYDDDEFNPFVQKPIAENGREYSKGHPKDLLTMAPNEAPYPTMYPNGYNSGSLREETANTYDSFAIKHSHGCTENHPKQGFYNMSYNMSQGGDASGYNGFAMAEDVSYPFGTPAQVADGANGFPIAQDQSYVNNFLDPALRADVDVGNSGMGQNAARSKKRKTSGKKKTATKKDTPTEPIPCDKCGKLCKNKRTLRQHKLETHLGLKCYFPVGQDADVAVCGHTADVDHRLVAHTTEEHGHIQKKPDMPDGRFSCPWGKKTGKCGGNFSMAETANRCMRRHLTMAKDLHEAQTKAQPIPYLGCEKEG</sequence>
<dbReference type="GO" id="GO:0008270">
    <property type="term" value="F:zinc ion binding"/>
    <property type="evidence" value="ECO:0007669"/>
    <property type="project" value="UniProtKB-KW"/>
</dbReference>
<dbReference type="PROSITE" id="PS50157">
    <property type="entry name" value="ZINC_FINGER_C2H2_2"/>
    <property type="match status" value="1"/>
</dbReference>
<keyword evidence="1" id="KW-0863">Zinc-finger</keyword>
<evidence type="ECO:0000259" key="3">
    <source>
        <dbReference type="PROSITE" id="PS50157"/>
    </source>
</evidence>
<feature type="region of interest" description="Disordered" evidence="2">
    <location>
        <begin position="1"/>
        <end position="23"/>
    </location>
</feature>
<organism evidence="4 5">
    <name type="scientific">Eutypa lata (strain UCR-EL1)</name>
    <name type="common">Grapevine dieback disease fungus</name>
    <name type="synonym">Eutypa armeniacae</name>
    <dbReference type="NCBI Taxonomy" id="1287681"/>
    <lineage>
        <taxon>Eukaryota</taxon>
        <taxon>Fungi</taxon>
        <taxon>Dikarya</taxon>
        <taxon>Ascomycota</taxon>
        <taxon>Pezizomycotina</taxon>
        <taxon>Sordariomycetes</taxon>
        <taxon>Xylariomycetidae</taxon>
        <taxon>Xylariales</taxon>
        <taxon>Diatrypaceae</taxon>
        <taxon>Eutypa</taxon>
    </lineage>
</organism>
<name>M7SPY8_EUTLA</name>
<feature type="domain" description="C2H2-type" evidence="3">
    <location>
        <begin position="295"/>
        <end position="323"/>
    </location>
</feature>